<sequence>MVEATLCAFVSLVHVTSQIIDESWYSVERRQYFGALIFYLFVFISQLAGFTFGAKYMLIAIERTIAFEDRRRYEIRGGEVARKYLWRTFYVIALLTLIKCIIIYRTNPQLEIDNRLQKALILEYDYNWAGSSYFCAWLAIPYSVYKFYKLHKMMNKNTAFESLSAMYEVRRIRMTLDYMKRLISVFVGTLLVCGVVAFLHWYFHEIKKVTDYSYEMRCTSSLVYTSFSVYNLICTYYLVHEFPQFQRIVQRDFRILRRKYVEAAPLPTTDKNQTELYFKQFSAMWNK</sequence>
<dbReference type="Proteomes" id="UP000095284">
    <property type="component" value="Unplaced"/>
</dbReference>
<keyword evidence="1" id="KW-1133">Transmembrane helix</keyword>
<feature type="transmembrane region" description="Helical" evidence="1">
    <location>
        <begin position="126"/>
        <end position="145"/>
    </location>
</feature>
<evidence type="ECO:0000313" key="4">
    <source>
        <dbReference type="Proteomes" id="UP000095284"/>
    </source>
</evidence>
<evidence type="ECO:0000313" key="6">
    <source>
        <dbReference type="WBParaSite" id="BXY_0793200.1"/>
    </source>
</evidence>
<dbReference type="Proteomes" id="UP000659654">
    <property type="component" value="Unassembled WGS sequence"/>
</dbReference>
<keyword evidence="1" id="KW-0812">Transmembrane</keyword>
<evidence type="ECO:0000313" key="5">
    <source>
        <dbReference type="Proteomes" id="UP000659654"/>
    </source>
</evidence>
<gene>
    <name evidence="2" type="ORF">BXYJ_LOCUS9734</name>
</gene>
<reference evidence="6" key="1">
    <citation type="submission" date="2016-11" db="UniProtKB">
        <authorList>
            <consortium name="WormBaseParasite"/>
        </authorList>
    </citation>
    <scope>IDENTIFICATION</scope>
</reference>
<reference evidence="3" key="2">
    <citation type="submission" date="2020-08" db="EMBL/GenBank/DDBJ databases">
        <authorList>
            <person name="Kikuchi T."/>
        </authorList>
    </citation>
    <scope>NUCLEOTIDE SEQUENCE</scope>
    <source>
        <strain evidence="2">Ka4C1</strain>
    </source>
</reference>
<name>A0A1I7S4J9_BURXY</name>
<keyword evidence="5" id="KW-1185">Reference proteome</keyword>
<proteinExistence type="predicted"/>
<accession>A0A1I7S4J9</accession>
<keyword evidence="1" id="KW-0472">Membrane</keyword>
<evidence type="ECO:0000313" key="2">
    <source>
        <dbReference type="EMBL" id="CAD5227189.1"/>
    </source>
</evidence>
<evidence type="ECO:0000313" key="3">
    <source>
        <dbReference type="EMBL" id="CAG9117179.1"/>
    </source>
</evidence>
<feature type="transmembrane region" description="Helical" evidence="1">
    <location>
        <begin position="33"/>
        <end position="54"/>
    </location>
</feature>
<feature type="transmembrane region" description="Helical" evidence="1">
    <location>
        <begin position="182"/>
        <end position="202"/>
    </location>
</feature>
<dbReference type="EMBL" id="CAJFDI010000004">
    <property type="protein sequence ID" value="CAD5227189.1"/>
    <property type="molecule type" value="Genomic_DNA"/>
</dbReference>
<dbReference type="SMR" id="A0A1I7S4J9"/>
<feature type="transmembrane region" description="Helical" evidence="1">
    <location>
        <begin position="84"/>
        <end position="106"/>
    </location>
</feature>
<protein>
    <submittedName>
        <fullName evidence="2">(pine wood nematode) hypothetical protein</fullName>
    </submittedName>
</protein>
<dbReference type="WBParaSite" id="BXY_0793200.1">
    <property type="protein sequence ID" value="BXY_0793200.1"/>
    <property type="gene ID" value="BXY_0793200"/>
</dbReference>
<feature type="transmembrane region" description="Helical" evidence="1">
    <location>
        <begin position="222"/>
        <end position="239"/>
    </location>
</feature>
<dbReference type="AlphaFoldDB" id="A0A1I7S4J9"/>
<evidence type="ECO:0000256" key="1">
    <source>
        <dbReference type="SAM" id="Phobius"/>
    </source>
</evidence>
<dbReference type="EMBL" id="CAJFCV020000004">
    <property type="protein sequence ID" value="CAG9117179.1"/>
    <property type="molecule type" value="Genomic_DNA"/>
</dbReference>
<dbReference type="Proteomes" id="UP000582659">
    <property type="component" value="Unassembled WGS sequence"/>
</dbReference>
<dbReference type="OrthoDB" id="10532683at2759"/>
<organism evidence="4 6">
    <name type="scientific">Bursaphelenchus xylophilus</name>
    <name type="common">Pinewood nematode worm</name>
    <name type="synonym">Aphelenchoides xylophilus</name>
    <dbReference type="NCBI Taxonomy" id="6326"/>
    <lineage>
        <taxon>Eukaryota</taxon>
        <taxon>Metazoa</taxon>
        <taxon>Ecdysozoa</taxon>
        <taxon>Nematoda</taxon>
        <taxon>Chromadorea</taxon>
        <taxon>Rhabditida</taxon>
        <taxon>Tylenchina</taxon>
        <taxon>Tylenchomorpha</taxon>
        <taxon>Aphelenchoidea</taxon>
        <taxon>Aphelenchoididae</taxon>
        <taxon>Bursaphelenchus</taxon>
    </lineage>
</organism>